<evidence type="ECO:0000313" key="2">
    <source>
        <dbReference type="Proteomes" id="UP000663874"/>
    </source>
</evidence>
<dbReference type="AlphaFoldDB" id="A0A820NDI5"/>
<dbReference type="EMBL" id="CAJOBE010060921">
    <property type="protein sequence ID" value="CAF4386059.1"/>
    <property type="molecule type" value="Genomic_DNA"/>
</dbReference>
<protein>
    <submittedName>
        <fullName evidence="1">Uncharacterized protein</fullName>
    </submittedName>
</protein>
<name>A0A820NDI5_9BILA</name>
<sequence length="44" mass="4783">MYYDQNTAAKSKTVGGITMGPFYISPEQIAIGIIVELICFLPST</sequence>
<evidence type="ECO:0000313" key="1">
    <source>
        <dbReference type="EMBL" id="CAF4386059.1"/>
    </source>
</evidence>
<reference evidence="1" key="1">
    <citation type="submission" date="2021-02" db="EMBL/GenBank/DDBJ databases">
        <authorList>
            <person name="Nowell W R."/>
        </authorList>
    </citation>
    <scope>NUCLEOTIDE SEQUENCE</scope>
</reference>
<feature type="non-terminal residue" evidence="1">
    <location>
        <position position="1"/>
    </location>
</feature>
<organism evidence="1 2">
    <name type="scientific">Rotaria sordida</name>
    <dbReference type="NCBI Taxonomy" id="392033"/>
    <lineage>
        <taxon>Eukaryota</taxon>
        <taxon>Metazoa</taxon>
        <taxon>Spiralia</taxon>
        <taxon>Gnathifera</taxon>
        <taxon>Rotifera</taxon>
        <taxon>Eurotatoria</taxon>
        <taxon>Bdelloidea</taxon>
        <taxon>Philodinida</taxon>
        <taxon>Philodinidae</taxon>
        <taxon>Rotaria</taxon>
    </lineage>
</organism>
<accession>A0A820NDI5</accession>
<gene>
    <name evidence="1" type="ORF">FNK824_LOCUS43461</name>
</gene>
<proteinExistence type="predicted"/>
<comment type="caution">
    <text evidence="1">The sequence shown here is derived from an EMBL/GenBank/DDBJ whole genome shotgun (WGS) entry which is preliminary data.</text>
</comment>
<dbReference type="Proteomes" id="UP000663874">
    <property type="component" value="Unassembled WGS sequence"/>
</dbReference>